<dbReference type="NCBIfam" id="NF033684">
    <property type="entry name" value="suffix_2_RND"/>
    <property type="match status" value="1"/>
</dbReference>
<gene>
    <name evidence="2" type="ORF">DIZ78_15535</name>
</gene>
<feature type="transmembrane region" description="Helical" evidence="1">
    <location>
        <begin position="12"/>
        <end position="35"/>
    </location>
</feature>
<keyword evidence="1" id="KW-0812">Transmembrane</keyword>
<evidence type="ECO:0000313" key="2">
    <source>
        <dbReference type="EMBL" id="RDH81863.1"/>
    </source>
</evidence>
<feature type="transmembrane region" description="Helical" evidence="1">
    <location>
        <begin position="130"/>
        <end position="152"/>
    </location>
</feature>
<evidence type="ECO:0000256" key="1">
    <source>
        <dbReference type="SAM" id="Phobius"/>
    </source>
</evidence>
<keyword evidence="3" id="KW-1185">Reference proteome</keyword>
<organism evidence="2 3">
    <name type="scientific">endosymbiont of Escarpia spicata</name>
    <dbReference type="NCBI Taxonomy" id="2200908"/>
    <lineage>
        <taxon>Bacteria</taxon>
        <taxon>Pseudomonadati</taxon>
        <taxon>Pseudomonadota</taxon>
        <taxon>Gammaproteobacteria</taxon>
        <taxon>sulfur-oxidizing symbionts</taxon>
    </lineage>
</organism>
<keyword evidence="1" id="KW-0472">Membrane</keyword>
<feature type="transmembrane region" description="Helical" evidence="1">
    <location>
        <begin position="100"/>
        <end position="118"/>
    </location>
</feature>
<dbReference type="AlphaFoldDB" id="A0A370DAE7"/>
<reference evidence="2 3" key="1">
    <citation type="journal article" date="2018" name="ISME J.">
        <title>Endosymbiont genomes yield clues of tubeworm success.</title>
        <authorList>
            <person name="Li Y."/>
            <person name="Liles M.R."/>
            <person name="Halanych K.M."/>
        </authorList>
    </citation>
    <scope>NUCLEOTIDE SEQUENCE [LARGE SCALE GENOMIC DNA]</scope>
    <source>
        <strain evidence="2">A1462</strain>
    </source>
</reference>
<comment type="caution">
    <text evidence="2">The sequence shown here is derived from an EMBL/GenBank/DDBJ whole genome shotgun (WGS) entry which is preliminary data.</text>
</comment>
<feature type="transmembrane region" description="Helical" evidence="1">
    <location>
        <begin position="47"/>
        <end position="69"/>
    </location>
</feature>
<dbReference type="InterPro" id="IPR047961">
    <property type="entry name" value="Transp_suffix-like"/>
</dbReference>
<dbReference type="EMBL" id="QFXE01000021">
    <property type="protein sequence ID" value="RDH81863.1"/>
    <property type="molecule type" value="Genomic_DNA"/>
</dbReference>
<sequence length="179" mass="20640">MDEDKEQFNPKSWQFCLGLFLFILGWVCPLFIPLVTNLNLETATKAFLSGFLLIGAPEIFSVLSIILLGKPGYFYIKNKAFSLLKRAVPRGEVSRTRYRFGLMLLLLHIIYAYLTFYAPDLIMWYAENRITMNIIADFLFIVTLFVLGGEFWEKLRALFIYDAKANIPKTQVNSTDSLL</sequence>
<proteinExistence type="predicted"/>
<evidence type="ECO:0000313" key="3">
    <source>
        <dbReference type="Proteomes" id="UP000254771"/>
    </source>
</evidence>
<protein>
    <recommendedName>
        <fullName evidence="4">Transporter suffix domain-containing protein</fullName>
    </recommendedName>
</protein>
<dbReference type="Proteomes" id="UP000254771">
    <property type="component" value="Unassembled WGS sequence"/>
</dbReference>
<keyword evidence="1" id="KW-1133">Transmembrane helix</keyword>
<accession>A0A370DAE7</accession>
<evidence type="ECO:0008006" key="4">
    <source>
        <dbReference type="Google" id="ProtNLM"/>
    </source>
</evidence>
<name>A0A370DAE7_9GAMM</name>